<evidence type="ECO:0000256" key="7">
    <source>
        <dbReference type="ARBA" id="ARBA00023136"/>
    </source>
</evidence>
<keyword evidence="6 8" id="KW-1133">Transmembrane helix</keyword>
<gene>
    <name evidence="9" type="ORF">V474_08800</name>
</gene>
<evidence type="ECO:0000256" key="1">
    <source>
        <dbReference type="ARBA" id="ARBA00004651"/>
    </source>
</evidence>
<protein>
    <submittedName>
        <fullName evidence="9">Transporter</fullName>
    </submittedName>
</protein>
<keyword evidence="10" id="KW-1185">Reference proteome</keyword>
<evidence type="ECO:0000256" key="2">
    <source>
        <dbReference type="ARBA" id="ARBA00010145"/>
    </source>
</evidence>
<keyword evidence="4" id="KW-1003">Cell membrane</keyword>
<dbReference type="InterPro" id="IPR038770">
    <property type="entry name" value="Na+/solute_symporter_sf"/>
</dbReference>
<feature type="transmembrane region" description="Helical" evidence="8">
    <location>
        <begin position="96"/>
        <end position="118"/>
    </location>
</feature>
<dbReference type="GO" id="GO:0055085">
    <property type="term" value="P:transmembrane transport"/>
    <property type="evidence" value="ECO:0007669"/>
    <property type="project" value="InterPro"/>
</dbReference>
<dbReference type="Gene3D" id="1.20.1530.20">
    <property type="match status" value="1"/>
</dbReference>
<dbReference type="OrthoDB" id="9810457at2"/>
<dbReference type="Proteomes" id="UP000052268">
    <property type="component" value="Unassembled WGS sequence"/>
</dbReference>
<evidence type="ECO:0000313" key="9">
    <source>
        <dbReference type="EMBL" id="KMS59303.1"/>
    </source>
</evidence>
<dbReference type="Pfam" id="PF03547">
    <property type="entry name" value="Mem_trans"/>
    <property type="match status" value="1"/>
</dbReference>
<evidence type="ECO:0000313" key="10">
    <source>
        <dbReference type="Proteomes" id="UP000052268"/>
    </source>
</evidence>
<evidence type="ECO:0000256" key="3">
    <source>
        <dbReference type="ARBA" id="ARBA00022448"/>
    </source>
</evidence>
<feature type="transmembrane region" description="Helical" evidence="8">
    <location>
        <begin position="261"/>
        <end position="279"/>
    </location>
</feature>
<feature type="transmembrane region" description="Helical" evidence="8">
    <location>
        <begin position="124"/>
        <end position="145"/>
    </location>
</feature>
<feature type="transmembrane region" description="Helical" evidence="8">
    <location>
        <begin position="166"/>
        <end position="188"/>
    </location>
</feature>
<dbReference type="GO" id="GO:0005886">
    <property type="term" value="C:plasma membrane"/>
    <property type="evidence" value="ECO:0007669"/>
    <property type="project" value="UniProtKB-SubCell"/>
</dbReference>
<keyword evidence="5 8" id="KW-0812">Transmembrane</keyword>
<feature type="transmembrane region" description="Helical" evidence="8">
    <location>
        <begin position="6"/>
        <end position="26"/>
    </location>
</feature>
<reference evidence="9 10" key="1">
    <citation type="journal article" date="2015" name="G3 (Bethesda)">
        <title>Insights into Ongoing Evolution of the Hexachlorocyclohexane Catabolic Pathway from Comparative Genomics of Ten Sphingomonadaceae Strains.</title>
        <authorList>
            <person name="Pearce S.L."/>
            <person name="Oakeshott J.G."/>
            <person name="Pandey G."/>
        </authorList>
    </citation>
    <scope>NUCLEOTIDE SEQUENCE [LARGE SCALE GENOMIC DNA]</scope>
    <source>
        <strain evidence="9 10">LL02</strain>
    </source>
</reference>
<evidence type="ECO:0000256" key="5">
    <source>
        <dbReference type="ARBA" id="ARBA00022692"/>
    </source>
</evidence>
<accession>A0A0J7Y7J6</accession>
<comment type="similarity">
    <text evidence="2">Belongs to the auxin efflux carrier (TC 2.A.69) family.</text>
</comment>
<organism evidence="9 10">
    <name type="scientific">Novosphingobium barchaimii LL02</name>
    <dbReference type="NCBI Taxonomy" id="1114963"/>
    <lineage>
        <taxon>Bacteria</taxon>
        <taxon>Pseudomonadati</taxon>
        <taxon>Pseudomonadota</taxon>
        <taxon>Alphaproteobacteria</taxon>
        <taxon>Sphingomonadales</taxon>
        <taxon>Sphingomonadaceae</taxon>
        <taxon>Novosphingobium</taxon>
    </lineage>
</organism>
<sequence>MTSILAIVLPIFALIFAGWLVRRIGVMGPQASSELNRFVVYLALPALLFDIVAGSSWKDLWQLHFVAVFTISTMVVFILTILLHARKSGLDADGPVLGLASAYPNTGYLGFPLLLAALGPSSNTLTLISTIIVACVLFAGAIVMIEVRLHVGSHPLKVAAKVAKSLAKNPLIVAPVVAAFFPAGGLAVPHPVGVFLKLLGAAASPCALVGLGLFLAQKRPTEERSDARLTGLLVALKLVVHPALAWLLATTLFPLSAPARHAAVLLAMLPTGTGPFMLAEFYGREAGITARVILVSTVLSIATISVYLAAIG</sequence>
<dbReference type="EMBL" id="JACU01000002">
    <property type="protein sequence ID" value="KMS59303.1"/>
    <property type="molecule type" value="Genomic_DNA"/>
</dbReference>
<comment type="caution">
    <text evidence="9">The sequence shown here is derived from an EMBL/GenBank/DDBJ whole genome shotgun (WGS) entry which is preliminary data.</text>
</comment>
<dbReference type="PANTHER" id="PTHR36838:SF3">
    <property type="entry name" value="TRANSPORTER AUXIN EFFLUX CARRIER EC FAMILY"/>
    <property type="match status" value="1"/>
</dbReference>
<keyword evidence="7 8" id="KW-0472">Membrane</keyword>
<dbReference type="PATRIC" id="fig|1114963.3.peg.661"/>
<dbReference type="PANTHER" id="PTHR36838">
    <property type="entry name" value="AUXIN EFFLUX CARRIER FAMILY PROTEIN"/>
    <property type="match status" value="1"/>
</dbReference>
<evidence type="ECO:0000256" key="6">
    <source>
        <dbReference type="ARBA" id="ARBA00022989"/>
    </source>
</evidence>
<proteinExistence type="inferred from homology"/>
<feature type="transmembrane region" description="Helical" evidence="8">
    <location>
        <begin position="63"/>
        <end position="84"/>
    </location>
</feature>
<feature type="transmembrane region" description="Helical" evidence="8">
    <location>
        <begin position="291"/>
        <end position="311"/>
    </location>
</feature>
<feature type="transmembrane region" description="Helical" evidence="8">
    <location>
        <begin position="38"/>
        <end position="57"/>
    </location>
</feature>
<dbReference type="InterPro" id="IPR004776">
    <property type="entry name" value="Mem_transp_PIN-like"/>
</dbReference>
<dbReference type="RefSeq" id="WP_059150082.1">
    <property type="nucleotide sequence ID" value="NZ_KQ130452.1"/>
</dbReference>
<dbReference type="AlphaFoldDB" id="A0A0J7Y7J6"/>
<comment type="subcellular location">
    <subcellularLocation>
        <location evidence="1">Cell membrane</location>
        <topology evidence="1">Multi-pass membrane protein</topology>
    </subcellularLocation>
</comment>
<keyword evidence="3" id="KW-0813">Transport</keyword>
<feature type="transmembrane region" description="Helical" evidence="8">
    <location>
        <begin position="194"/>
        <end position="216"/>
    </location>
</feature>
<evidence type="ECO:0000256" key="8">
    <source>
        <dbReference type="SAM" id="Phobius"/>
    </source>
</evidence>
<evidence type="ECO:0000256" key="4">
    <source>
        <dbReference type="ARBA" id="ARBA00022475"/>
    </source>
</evidence>
<feature type="transmembrane region" description="Helical" evidence="8">
    <location>
        <begin position="228"/>
        <end position="249"/>
    </location>
</feature>
<name>A0A0J7Y7J6_9SPHN</name>